<accession>A0A8I1GGD8</accession>
<comment type="caution">
    <text evidence="1">The sequence shown here is derived from an EMBL/GenBank/DDBJ whole genome shotgun (WGS) entry which is preliminary data.</text>
</comment>
<dbReference type="RefSeq" id="WP_199502360.1">
    <property type="nucleotide sequence ID" value="NZ_JAEMUK010000014.1"/>
</dbReference>
<dbReference type="InterPro" id="IPR021335">
    <property type="entry name" value="DUF2948"/>
</dbReference>
<proteinExistence type="predicted"/>
<name>A0A8I1GGD8_9HYPH</name>
<dbReference type="EMBL" id="JAEMUK010000014">
    <property type="protein sequence ID" value="MBJ7543396.1"/>
    <property type="molecule type" value="Genomic_DNA"/>
</dbReference>
<evidence type="ECO:0000313" key="2">
    <source>
        <dbReference type="Proteomes" id="UP000623250"/>
    </source>
</evidence>
<reference evidence="1 2" key="1">
    <citation type="submission" date="2020-12" db="EMBL/GenBank/DDBJ databases">
        <title>Revised draft genomes of Rhodomicrobium vannielii ATCC 17100 and Rhodomicrobium udaipurense JA643.</title>
        <authorList>
            <person name="Conners E.M."/>
            <person name="Davenport E.J."/>
            <person name="Bose A."/>
        </authorList>
    </citation>
    <scope>NUCLEOTIDE SEQUENCE [LARGE SCALE GENOMIC DNA]</scope>
    <source>
        <strain evidence="1 2">JA643</strain>
    </source>
</reference>
<gene>
    <name evidence="1" type="ORF">JDN41_07480</name>
</gene>
<evidence type="ECO:0000313" key="1">
    <source>
        <dbReference type="EMBL" id="MBJ7543396.1"/>
    </source>
</evidence>
<dbReference type="AlphaFoldDB" id="A0A8I1GGD8"/>
<dbReference type="Proteomes" id="UP000623250">
    <property type="component" value="Unassembled WGS sequence"/>
</dbReference>
<protein>
    <submittedName>
        <fullName evidence="1">DUF2948 family protein</fullName>
    </submittedName>
</protein>
<organism evidence="1 2">
    <name type="scientific">Rhodomicrobium udaipurense</name>
    <dbReference type="NCBI Taxonomy" id="1202716"/>
    <lineage>
        <taxon>Bacteria</taxon>
        <taxon>Pseudomonadati</taxon>
        <taxon>Pseudomonadota</taxon>
        <taxon>Alphaproteobacteria</taxon>
        <taxon>Hyphomicrobiales</taxon>
        <taxon>Hyphomicrobiaceae</taxon>
        <taxon>Rhodomicrobium</taxon>
    </lineage>
</organism>
<sequence length="168" mass="18324">MGSFPKAPLKLIALDEDDLKVISAHLQDAVIRMADMAYVPGEHRFAAILNRFDWLSAVEGEGDPAALHRCRCALRFERVKRAQVLNIHPGETTEFAELLAVTYEESEPPGGFITLYFAGGGALRLHVECIEAEMRDLGAAWKTAIKPEHALGDAEPGSPTAELVRDSG</sequence>
<dbReference type="Pfam" id="PF11164">
    <property type="entry name" value="DUF2948"/>
    <property type="match status" value="1"/>
</dbReference>
<keyword evidence="2" id="KW-1185">Reference proteome</keyword>